<reference evidence="3 4" key="1">
    <citation type="submission" date="2016-03" db="EMBL/GenBank/DDBJ databases">
        <title>Draft Genome Assembly of Pseudomonas putida strain CBF10-2.</title>
        <authorList>
            <person name="Iyer R.S."/>
            <person name="Damania A."/>
        </authorList>
    </citation>
    <scope>NUCLEOTIDE SEQUENCE [LARGE SCALE GENOMIC DNA]</scope>
    <source>
        <strain evidence="3 4">CBF10-2</strain>
    </source>
</reference>
<accession>A0A177SGE3</accession>
<protein>
    <submittedName>
        <fullName evidence="3">SAM-dependent methyltransferase</fullName>
    </submittedName>
</protein>
<evidence type="ECO:0000256" key="2">
    <source>
        <dbReference type="ARBA" id="ARBA00022679"/>
    </source>
</evidence>
<dbReference type="Gene3D" id="1.10.8.10">
    <property type="entry name" value="DNA helicase RuvA subunit, C-terminal domain"/>
    <property type="match status" value="1"/>
</dbReference>
<name>A0A177SGE3_PSEPU</name>
<dbReference type="InterPro" id="IPR029063">
    <property type="entry name" value="SAM-dependent_MTases_sf"/>
</dbReference>
<proteinExistence type="predicted"/>
<dbReference type="Pfam" id="PF03602">
    <property type="entry name" value="Cons_hypoth95"/>
    <property type="match status" value="1"/>
</dbReference>
<dbReference type="Gene3D" id="3.40.50.150">
    <property type="entry name" value="Vaccinia Virus protein VP39"/>
    <property type="match status" value="1"/>
</dbReference>
<sequence>MILCAFEHHQALALRELSEAGLWDPQGDLQAITDKHFKGGRALDPQRLDAFRDDIAERCSRIPLGHILGYADFDGRRLLVGSGTFVPRRQSLAMVRWIERNLALTCASTVYDLCAGVGAIGLAIWAATAARTVCVDNDSTARTYLQRNIRRLDAQREVSVLAADITRPEAFVTARGRVDVVVSNPPYVPPGTELLPEWGEHHPPGAIYARRQGAELIVASAGCAAGLLRAGGVVLIEHGETQSEQVATALERHGFQAIHHCRDDDFSDATGASVFTVGRAP</sequence>
<dbReference type="GO" id="GO:0032259">
    <property type="term" value="P:methylation"/>
    <property type="evidence" value="ECO:0007669"/>
    <property type="project" value="UniProtKB-KW"/>
</dbReference>
<evidence type="ECO:0000313" key="3">
    <source>
        <dbReference type="EMBL" id="OAI88343.1"/>
    </source>
</evidence>
<dbReference type="PANTHER" id="PTHR18895:SF74">
    <property type="entry name" value="MTRF1L RELEASE FACTOR GLUTAMINE METHYLTRANSFERASE"/>
    <property type="match status" value="1"/>
</dbReference>
<dbReference type="GO" id="GO:0008168">
    <property type="term" value="F:methyltransferase activity"/>
    <property type="evidence" value="ECO:0007669"/>
    <property type="project" value="UniProtKB-KW"/>
</dbReference>
<keyword evidence="1 3" id="KW-0489">Methyltransferase</keyword>
<evidence type="ECO:0000256" key="1">
    <source>
        <dbReference type="ARBA" id="ARBA00022603"/>
    </source>
</evidence>
<keyword evidence="2 3" id="KW-0808">Transferase</keyword>
<dbReference type="Proteomes" id="UP000077752">
    <property type="component" value="Unassembled WGS sequence"/>
</dbReference>
<organism evidence="3 4">
    <name type="scientific">Pseudomonas putida</name>
    <name type="common">Arthrobacter siderocapsulatus</name>
    <dbReference type="NCBI Taxonomy" id="303"/>
    <lineage>
        <taxon>Bacteria</taxon>
        <taxon>Pseudomonadati</taxon>
        <taxon>Pseudomonadota</taxon>
        <taxon>Gammaproteobacteria</taxon>
        <taxon>Pseudomonadales</taxon>
        <taxon>Pseudomonadaceae</taxon>
        <taxon>Pseudomonas</taxon>
    </lineage>
</organism>
<dbReference type="PANTHER" id="PTHR18895">
    <property type="entry name" value="HEMK METHYLTRANSFERASE"/>
    <property type="match status" value="1"/>
</dbReference>
<dbReference type="SUPFAM" id="SSF53335">
    <property type="entry name" value="S-adenosyl-L-methionine-dependent methyltransferases"/>
    <property type="match status" value="1"/>
</dbReference>
<dbReference type="GO" id="GO:0003676">
    <property type="term" value="F:nucleic acid binding"/>
    <property type="evidence" value="ECO:0007669"/>
    <property type="project" value="InterPro"/>
</dbReference>
<dbReference type="InterPro" id="IPR050320">
    <property type="entry name" value="N5-glutamine_MTase"/>
</dbReference>
<dbReference type="PROSITE" id="PS00092">
    <property type="entry name" value="N6_MTASE"/>
    <property type="match status" value="1"/>
</dbReference>
<dbReference type="EMBL" id="LUCV01000032">
    <property type="protein sequence ID" value="OAI88343.1"/>
    <property type="molecule type" value="Genomic_DNA"/>
</dbReference>
<dbReference type="AlphaFoldDB" id="A0A177SGE3"/>
<gene>
    <name evidence="3" type="ORF">AYO28_23455</name>
</gene>
<comment type="caution">
    <text evidence="3">The sequence shown here is derived from an EMBL/GenBank/DDBJ whole genome shotgun (WGS) entry which is preliminary data.</text>
</comment>
<dbReference type="RefSeq" id="WP_064303711.1">
    <property type="nucleotide sequence ID" value="NZ_LUCV01000032.1"/>
</dbReference>
<dbReference type="InterPro" id="IPR002052">
    <property type="entry name" value="DNA_methylase_N6_adenine_CS"/>
</dbReference>
<dbReference type="CDD" id="cd02440">
    <property type="entry name" value="AdoMet_MTases"/>
    <property type="match status" value="1"/>
</dbReference>
<evidence type="ECO:0000313" key="4">
    <source>
        <dbReference type="Proteomes" id="UP000077752"/>
    </source>
</evidence>